<evidence type="ECO:0000259" key="2">
    <source>
        <dbReference type="PROSITE" id="PS51038"/>
    </source>
</evidence>
<keyword evidence="4" id="KW-1185">Reference proteome</keyword>
<dbReference type="GO" id="GO:0003723">
    <property type="term" value="F:RNA binding"/>
    <property type="evidence" value="ECO:0007669"/>
    <property type="project" value="TreeGrafter"/>
</dbReference>
<feature type="domain" description="BAH" evidence="2">
    <location>
        <begin position="38"/>
        <end position="163"/>
    </location>
</feature>
<organism evidence="3 4">
    <name type="scientific">Senna tora</name>
    <dbReference type="NCBI Taxonomy" id="362788"/>
    <lineage>
        <taxon>Eukaryota</taxon>
        <taxon>Viridiplantae</taxon>
        <taxon>Streptophyta</taxon>
        <taxon>Embryophyta</taxon>
        <taxon>Tracheophyta</taxon>
        <taxon>Spermatophyta</taxon>
        <taxon>Magnoliopsida</taxon>
        <taxon>eudicotyledons</taxon>
        <taxon>Gunneridae</taxon>
        <taxon>Pentapetalae</taxon>
        <taxon>rosids</taxon>
        <taxon>fabids</taxon>
        <taxon>Fabales</taxon>
        <taxon>Fabaceae</taxon>
        <taxon>Caesalpinioideae</taxon>
        <taxon>Cassia clade</taxon>
        <taxon>Senna</taxon>
    </lineage>
</organism>
<dbReference type="PANTHER" id="PTHR47073">
    <property type="entry name" value="PROTEIN ANTI-SILENCING 1"/>
    <property type="match status" value="1"/>
</dbReference>
<dbReference type="EMBL" id="JAAIUW010000005">
    <property type="protein sequence ID" value="KAF7830145.1"/>
    <property type="molecule type" value="Genomic_DNA"/>
</dbReference>
<dbReference type="InterPro" id="IPR001025">
    <property type="entry name" value="BAH_dom"/>
</dbReference>
<feature type="compositionally biased region" description="Basic and acidic residues" evidence="1">
    <location>
        <begin position="350"/>
        <end position="366"/>
    </location>
</feature>
<dbReference type="Gene3D" id="2.30.30.490">
    <property type="match status" value="1"/>
</dbReference>
<feature type="region of interest" description="Disordered" evidence="1">
    <location>
        <begin position="312"/>
        <end position="460"/>
    </location>
</feature>
<gene>
    <name evidence="3" type="ORF">G2W53_012478</name>
</gene>
<protein>
    <submittedName>
        <fullName evidence="3">Protein ANTI-SILENCING 1 isoform X1</fullName>
    </submittedName>
</protein>
<feature type="compositionally biased region" description="Basic and acidic residues" evidence="1">
    <location>
        <begin position="418"/>
        <end position="437"/>
    </location>
</feature>
<comment type="caution">
    <text evidence="3">The sequence shown here is derived from an EMBL/GenBank/DDBJ whole genome shotgun (WGS) entry which is preliminary data.</text>
</comment>
<dbReference type="PROSITE" id="PS51038">
    <property type="entry name" value="BAH"/>
    <property type="match status" value="1"/>
</dbReference>
<dbReference type="OrthoDB" id="1896853at2759"/>
<sequence length="651" mass="73560">MAEGEKDENIEFKWGKKRGVGGKKKDVQFYESFTYDGVEYSLFDSVYLYKEGEPEPYIGKLIKIWETADKTKKLKVLWFFRPCEILNFLSTNETRDNELFLASGEGVGLANINPLEALVGKCNVVCISKDIRNPQPSDEELQKAEYVFYRFFDVGHRKILDKTDDKIAGNDVKLLFNKLDSQKLVGVSELGLDKKDLSDKGVERNGVLDHPEKNSQSMSEKENCQLVDTLVRETADNKCSVVEKPTFSVGLEEASKSHDGLSTMCNGKTTPSSKVEENEDCKTSFGKQKSNVKSYASRDGLEREQLTKRCDTLKKSPSEEATLRSKVDDEGGKREVVRGSLGRASNVGDVKPKRDSNGLVEDKQSNKEQLGGLRKKLNEKSRDGMQKRRLVCDNNDDDDMKNVAPSAILSKDKRKLQRAKDSNAVEEVPSKKLKLDNKPTQLTPGKLHKESSTKPSDVEQKIDSCAWEVTRRPDAPWEDRMKSAHEQGTLLLLQNLDPSLTSGEVEDIVWHGFKESCFAKMLQATAFSSPHSGQAFVIFKRREAAESVAKKLKEGCLLMSNGRPLVGSFGYPSFPEKKPTFYGHLVVDQHRMQREMKDAISTSHCSQPNNIEYDMAMEWCLLQERANYSWKKLYRQQGAELRKVKAKLKAK</sequence>
<feature type="region of interest" description="Disordered" evidence="1">
    <location>
        <begin position="202"/>
        <end position="221"/>
    </location>
</feature>
<feature type="compositionally biased region" description="Polar residues" evidence="1">
    <location>
        <begin position="263"/>
        <end position="273"/>
    </location>
</feature>
<evidence type="ECO:0000313" key="3">
    <source>
        <dbReference type="EMBL" id="KAF7830145.1"/>
    </source>
</evidence>
<reference evidence="3" key="1">
    <citation type="submission" date="2020-09" db="EMBL/GenBank/DDBJ databases">
        <title>Genome-Enabled Discovery of Anthraquinone Biosynthesis in Senna tora.</title>
        <authorList>
            <person name="Kang S.-H."/>
            <person name="Pandey R.P."/>
            <person name="Lee C.-M."/>
            <person name="Sim J.-S."/>
            <person name="Jeong J.-T."/>
            <person name="Choi B.-S."/>
            <person name="Jung M."/>
            <person name="Ginzburg D."/>
            <person name="Zhao K."/>
            <person name="Won S.Y."/>
            <person name="Oh T.-J."/>
            <person name="Yu Y."/>
            <person name="Kim N.-H."/>
            <person name="Lee O.R."/>
            <person name="Lee T.-H."/>
            <person name="Bashyal P."/>
            <person name="Kim T.-S."/>
            <person name="Lee W.-H."/>
            <person name="Kawkins C."/>
            <person name="Kim C.-K."/>
            <person name="Kim J.S."/>
            <person name="Ahn B.O."/>
            <person name="Rhee S.Y."/>
            <person name="Sohng J.K."/>
        </authorList>
    </citation>
    <scope>NUCLEOTIDE SEQUENCE</scope>
    <source>
        <tissue evidence="3">Leaf</tissue>
    </source>
</reference>
<dbReference type="SMART" id="SM00439">
    <property type="entry name" value="BAH"/>
    <property type="match status" value="1"/>
</dbReference>
<proteinExistence type="predicted"/>
<feature type="compositionally biased region" description="Basic and acidic residues" evidence="1">
    <location>
        <begin position="447"/>
        <end position="460"/>
    </location>
</feature>
<name>A0A834TX00_9FABA</name>
<feature type="region of interest" description="Disordered" evidence="1">
    <location>
        <begin position="258"/>
        <end position="282"/>
    </location>
</feature>
<evidence type="ECO:0000256" key="1">
    <source>
        <dbReference type="SAM" id="MobiDB-lite"/>
    </source>
</evidence>
<accession>A0A834TX00</accession>
<dbReference type="InterPro" id="IPR043151">
    <property type="entry name" value="BAH_sf"/>
</dbReference>
<dbReference type="Pfam" id="PF01426">
    <property type="entry name" value="BAH"/>
    <property type="match status" value="1"/>
</dbReference>
<dbReference type="FunFam" id="2.30.30.490:FF:000017">
    <property type="entry name" value="Bromo-adjacent homology (BAH) domain-containing protein"/>
    <property type="match status" value="1"/>
</dbReference>
<feature type="compositionally biased region" description="Basic and acidic residues" evidence="1">
    <location>
        <begin position="312"/>
        <end position="337"/>
    </location>
</feature>
<dbReference type="GO" id="GO:0003682">
    <property type="term" value="F:chromatin binding"/>
    <property type="evidence" value="ECO:0007669"/>
    <property type="project" value="InterPro"/>
</dbReference>
<dbReference type="PANTHER" id="PTHR47073:SF2">
    <property type="entry name" value="PROTEIN ANTI-SILENCING 1"/>
    <property type="match status" value="1"/>
</dbReference>
<dbReference type="Proteomes" id="UP000634136">
    <property type="component" value="Unassembled WGS sequence"/>
</dbReference>
<feature type="compositionally biased region" description="Basic and acidic residues" evidence="1">
    <location>
        <begin position="376"/>
        <end position="386"/>
    </location>
</feature>
<evidence type="ECO:0000313" key="4">
    <source>
        <dbReference type="Proteomes" id="UP000634136"/>
    </source>
</evidence>
<dbReference type="AlphaFoldDB" id="A0A834TX00"/>